<comment type="similarity">
    <text evidence="1">Belongs to the short-chain dehydrogenases/reductases (SDR) family.</text>
</comment>
<protein>
    <submittedName>
        <fullName evidence="3">NAD(P)-dependent dehydrogenase (Short-subunit alcohol dehydrogenase family)</fullName>
    </submittedName>
</protein>
<dbReference type="GO" id="GO:0016491">
    <property type="term" value="F:oxidoreductase activity"/>
    <property type="evidence" value="ECO:0007669"/>
    <property type="project" value="UniProtKB-KW"/>
</dbReference>
<evidence type="ECO:0000313" key="4">
    <source>
        <dbReference type="Proteomes" id="UP000559987"/>
    </source>
</evidence>
<dbReference type="InterPro" id="IPR051122">
    <property type="entry name" value="SDR_DHRS6-like"/>
</dbReference>
<dbReference type="PRINTS" id="PR00081">
    <property type="entry name" value="GDHRDH"/>
</dbReference>
<proteinExistence type="inferred from homology"/>
<organism evidence="3 4">
    <name type="scientific">Simiduia aestuariiviva</name>
    <dbReference type="NCBI Taxonomy" id="1510459"/>
    <lineage>
        <taxon>Bacteria</taxon>
        <taxon>Pseudomonadati</taxon>
        <taxon>Pseudomonadota</taxon>
        <taxon>Gammaproteobacteria</taxon>
        <taxon>Cellvibrionales</taxon>
        <taxon>Cellvibrionaceae</taxon>
        <taxon>Simiduia</taxon>
    </lineage>
</organism>
<dbReference type="EMBL" id="JACHXZ010000002">
    <property type="protein sequence ID" value="MBB3168121.1"/>
    <property type="molecule type" value="Genomic_DNA"/>
</dbReference>
<gene>
    <name evidence="3" type="ORF">FHS30_001305</name>
</gene>
<comment type="caution">
    <text evidence="3">The sequence shown here is derived from an EMBL/GenBank/DDBJ whole genome shotgun (WGS) entry which is preliminary data.</text>
</comment>
<keyword evidence="4" id="KW-1185">Reference proteome</keyword>
<dbReference type="PANTHER" id="PTHR43477:SF1">
    <property type="entry name" value="DIHYDROANTICAPSIN 7-DEHYDROGENASE"/>
    <property type="match status" value="1"/>
</dbReference>
<keyword evidence="2" id="KW-0560">Oxidoreductase</keyword>
<dbReference type="InterPro" id="IPR020904">
    <property type="entry name" value="Sc_DH/Rdtase_CS"/>
</dbReference>
<accession>A0A839UMY6</accession>
<name>A0A839UMY6_9GAMM</name>
<evidence type="ECO:0000256" key="1">
    <source>
        <dbReference type="ARBA" id="ARBA00006484"/>
    </source>
</evidence>
<dbReference type="InterPro" id="IPR002347">
    <property type="entry name" value="SDR_fam"/>
</dbReference>
<dbReference type="PANTHER" id="PTHR43477">
    <property type="entry name" value="DIHYDROANTICAPSIN 7-DEHYDROGENASE"/>
    <property type="match status" value="1"/>
</dbReference>
<dbReference type="InterPro" id="IPR036291">
    <property type="entry name" value="NAD(P)-bd_dom_sf"/>
</dbReference>
<dbReference type="AlphaFoldDB" id="A0A839UMY6"/>
<dbReference type="CDD" id="cd05233">
    <property type="entry name" value="SDR_c"/>
    <property type="match status" value="1"/>
</dbReference>
<dbReference type="Pfam" id="PF00106">
    <property type="entry name" value="adh_short"/>
    <property type="match status" value="1"/>
</dbReference>
<dbReference type="Gene3D" id="3.40.50.720">
    <property type="entry name" value="NAD(P)-binding Rossmann-like Domain"/>
    <property type="match status" value="1"/>
</dbReference>
<reference evidence="3 4" key="1">
    <citation type="submission" date="2020-08" db="EMBL/GenBank/DDBJ databases">
        <title>Genomic Encyclopedia of Type Strains, Phase III (KMG-III): the genomes of soil and plant-associated and newly described type strains.</title>
        <authorList>
            <person name="Whitman W."/>
        </authorList>
    </citation>
    <scope>NUCLEOTIDE SEQUENCE [LARGE SCALE GENOMIC DNA]</scope>
    <source>
        <strain evidence="3 4">CECT 8571</strain>
    </source>
</reference>
<dbReference type="Proteomes" id="UP000559987">
    <property type="component" value="Unassembled WGS sequence"/>
</dbReference>
<dbReference type="RefSeq" id="WP_183909555.1">
    <property type="nucleotide sequence ID" value="NZ_JACHXZ010000002.1"/>
</dbReference>
<evidence type="ECO:0000313" key="3">
    <source>
        <dbReference type="EMBL" id="MBB3168121.1"/>
    </source>
</evidence>
<dbReference type="SUPFAM" id="SSF51735">
    <property type="entry name" value="NAD(P)-binding Rossmann-fold domains"/>
    <property type="match status" value="1"/>
</dbReference>
<dbReference type="PROSITE" id="PS00061">
    <property type="entry name" value="ADH_SHORT"/>
    <property type="match status" value="1"/>
</dbReference>
<sequence>MTAKLLVITGGSKGIGRAVIERFLNDGFAVINISRSPCSVEGVVNLALDMSDIRWEEKGGALVHSAVSAALPTGSGQVVLVHNAAIMHKDSVDAIEAKDFSRVLQLNVVAPSQLNQLILPAMAPGSAIVYVGSTLSEKAVANTCSYVTSKHALVGLMRATCQDLAGRGIHTNCVCPGFTDTEMLRAHVGGDQSILDSIASGVTFNRLIESQEMAAAIYAAATQPVFNGAVIHANLGQIER</sequence>
<evidence type="ECO:0000256" key="2">
    <source>
        <dbReference type="ARBA" id="ARBA00023002"/>
    </source>
</evidence>